<keyword evidence="9" id="KW-1185">Reference proteome</keyword>
<protein>
    <recommendedName>
        <fullName evidence="2">histidine kinase</fullName>
        <ecNumber evidence="2">2.7.13.3</ecNumber>
    </recommendedName>
</protein>
<dbReference type="EC" id="2.7.13.3" evidence="2"/>
<dbReference type="CDD" id="cd00082">
    <property type="entry name" value="HisKA"/>
    <property type="match status" value="1"/>
</dbReference>
<dbReference type="Proteomes" id="UP000001817">
    <property type="component" value="Chromosome 1"/>
</dbReference>
<evidence type="ECO:0000256" key="4">
    <source>
        <dbReference type="ARBA" id="ARBA00022777"/>
    </source>
</evidence>
<dbReference type="InterPro" id="IPR005467">
    <property type="entry name" value="His_kinase_dom"/>
</dbReference>
<gene>
    <name evidence="8" type="ORF">Bxe_A2606</name>
    <name evidence="7" type="ORF">Bxe_A4547</name>
</gene>
<dbReference type="EMBL" id="CP000270">
    <property type="protein sequence ID" value="ABE30375.1"/>
    <property type="molecule type" value="Genomic_DNA"/>
</dbReference>
<dbReference type="PROSITE" id="PS50109">
    <property type="entry name" value="HIS_KIN"/>
    <property type="match status" value="1"/>
</dbReference>
<dbReference type="InterPro" id="IPR003661">
    <property type="entry name" value="HisK_dim/P_dom"/>
</dbReference>
<proteinExistence type="predicted"/>
<name>Q13ZW4_PARXL</name>
<dbReference type="Pfam" id="PF14361">
    <property type="entry name" value="RsbRD_N"/>
    <property type="match status" value="1"/>
</dbReference>
<evidence type="ECO:0000256" key="2">
    <source>
        <dbReference type="ARBA" id="ARBA00012438"/>
    </source>
</evidence>
<dbReference type="SUPFAM" id="SSF55874">
    <property type="entry name" value="ATPase domain of HSP90 chaperone/DNA topoisomerase II/histidine kinase"/>
    <property type="match status" value="1"/>
</dbReference>
<dbReference type="PANTHER" id="PTHR43711:SF1">
    <property type="entry name" value="HISTIDINE KINASE 1"/>
    <property type="match status" value="1"/>
</dbReference>
<keyword evidence="5" id="KW-0902">Two-component regulatory system</keyword>
<dbReference type="KEGG" id="bxb:DR64_299"/>
<evidence type="ECO:0000256" key="1">
    <source>
        <dbReference type="ARBA" id="ARBA00000085"/>
    </source>
</evidence>
<dbReference type="Gene3D" id="3.30.565.10">
    <property type="entry name" value="Histidine kinase-like ATPase, C-terminal domain"/>
    <property type="match status" value="1"/>
</dbReference>
<evidence type="ECO:0000256" key="5">
    <source>
        <dbReference type="ARBA" id="ARBA00023012"/>
    </source>
</evidence>
<evidence type="ECO:0000313" key="9">
    <source>
        <dbReference type="Proteomes" id="UP000001817"/>
    </source>
</evidence>
<dbReference type="SUPFAM" id="SSF47384">
    <property type="entry name" value="Homodimeric domain of signal transducing histidine kinase"/>
    <property type="match status" value="1"/>
</dbReference>
<reference evidence="8 9" key="1">
    <citation type="journal article" date="2006" name="Proc. Natl. Acad. Sci. U.S.A.">
        <title>Burkholderia xenovorans LB400 harbors a multi-replicon, 9.73-Mbp genome shaped for versatility.</title>
        <authorList>
            <person name="Chain P.S."/>
            <person name="Denef V.J."/>
            <person name="Konstantinidis K.T."/>
            <person name="Vergez L.M."/>
            <person name="Agullo L."/>
            <person name="Reyes V.L."/>
            <person name="Hauser L."/>
            <person name="Cordova M."/>
            <person name="Gomez L."/>
            <person name="Gonzalez M."/>
            <person name="Land M."/>
            <person name="Lao V."/>
            <person name="Larimer F."/>
            <person name="LiPuma J.J."/>
            <person name="Mahenthiralingam E."/>
            <person name="Malfatti S.A."/>
            <person name="Marx C.J."/>
            <person name="Parnell J.J."/>
            <person name="Ramette A."/>
            <person name="Richardson P."/>
            <person name="Seeger M."/>
            <person name="Smith D."/>
            <person name="Spilker T."/>
            <person name="Sul W.J."/>
            <person name="Tsoi T.V."/>
            <person name="Ulrich L.E."/>
            <person name="Zhulin I.B."/>
            <person name="Tiedje J.M."/>
        </authorList>
    </citation>
    <scope>NUCLEOTIDE SEQUENCE [LARGE SCALE GENOMIC DNA]</scope>
    <source>
        <strain evidence="8 9">LB400</strain>
    </source>
</reference>
<dbReference type="EMBL" id="CP000270">
    <property type="protein sequence ID" value="ABE30345.1"/>
    <property type="molecule type" value="Genomic_DNA"/>
</dbReference>
<evidence type="ECO:0000259" key="6">
    <source>
        <dbReference type="PROSITE" id="PS50109"/>
    </source>
</evidence>
<dbReference type="InterPro" id="IPR050736">
    <property type="entry name" value="Sensor_HK_Regulatory"/>
</dbReference>
<dbReference type="AlphaFoldDB" id="Q13ZW4"/>
<keyword evidence="3 8" id="KW-0808">Transferase</keyword>
<dbReference type="KEGG" id="bxe:Bxe_A2606"/>
<evidence type="ECO:0000313" key="8">
    <source>
        <dbReference type="EMBL" id="ABE30375.1"/>
    </source>
</evidence>
<dbReference type="InterPro" id="IPR025751">
    <property type="entry name" value="RsbRD_N_dom"/>
</dbReference>
<dbReference type="GO" id="GO:0000155">
    <property type="term" value="F:phosphorelay sensor kinase activity"/>
    <property type="evidence" value="ECO:0007669"/>
    <property type="project" value="InterPro"/>
</dbReference>
<organism evidence="8 9">
    <name type="scientific">Paraburkholderia xenovorans (strain LB400)</name>
    <dbReference type="NCBI Taxonomy" id="266265"/>
    <lineage>
        <taxon>Bacteria</taxon>
        <taxon>Pseudomonadati</taxon>
        <taxon>Pseudomonadota</taxon>
        <taxon>Betaproteobacteria</taxon>
        <taxon>Burkholderiales</taxon>
        <taxon>Burkholderiaceae</taxon>
        <taxon>Paraburkholderia</taxon>
    </lineage>
</organism>
<dbReference type="eggNOG" id="COG4251">
    <property type="taxonomic scope" value="Bacteria"/>
</dbReference>
<dbReference type="SMART" id="SM00387">
    <property type="entry name" value="HATPase_c"/>
    <property type="match status" value="1"/>
</dbReference>
<dbReference type="InterPro" id="IPR036097">
    <property type="entry name" value="HisK_dim/P_sf"/>
</dbReference>
<comment type="catalytic activity">
    <reaction evidence="1">
        <text>ATP + protein L-histidine = ADP + protein N-phospho-L-histidine.</text>
        <dbReference type="EC" id="2.7.13.3"/>
    </reaction>
</comment>
<dbReference type="PANTHER" id="PTHR43711">
    <property type="entry name" value="TWO-COMPONENT HISTIDINE KINASE"/>
    <property type="match status" value="1"/>
</dbReference>
<reference evidence="8" key="2">
    <citation type="submission" date="2006-03" db="EMBL/GenBank/DDBJ databases">
        <title>Complete sequence of Chromosome 1 of Burkholderia xenovorans LB400.</title>
        <authorList>
            <consortium name="US DOE Joint Genome Institute"/>
            <person name="Copeland A."/>
            <person name="Lucas S."/>
            <person name="Lapidus A."/>
            <person name="Barry K."/>
            <person name="Detter J.C."/>
            <person name="Glavina del Rio T."/>
            <person name="Hammon N."/>
            <person name="Israni S."/>
            <person name="Pitluck S."/>
            <person name="Chain P."/>
            <person name="Malfatti S."/>
            <person name="Shin M."/>
            <person name="Vergez L."/>
            <person name="Schmutz J."/>
            <person name="Larimer F."/>
            <person name="Land M."/>
            <person name="Kyrpides N."/>
            <person name="Lykidis A."/>
            <person name="Richardson P."/>
        </authorList>
    </citation>
    <scope>NUCLEOTIDE SEQUENCE</scope>
    <source>
        <strain evidence="8">LB400</strain>
    </source>
</reference>
<dbReference type="InterPro" id="IPR003594">
    <property type="entry name" value="HATPase_dom"/>
</dbReference>
<feature type="domain" description="Histidine kinase" evidence="6">
    <location>
        <begin position="190"/>
        <end position="381"/>
    </location>
</feature>
<dbReference type="InterPro" id="IPR036890">
    <property type="entry name" value="HATPase_C_sf"/>
</dbReference>
<accession>Q13ZW4</accession>
<dbReference type="KEGG" id="bxe:Bxe_A4547"/>
<dbReference type="Gene3D" id="1.10.287.130">
    <property type="match status" value="1"/>
</dbReference>
<dbReference type="STRING" id="266265.Bxe_A2606"/>
<evidence type="ECO:0000256" key="3">
    <source>
        <dbReference type="ARBA" id="ARBA00022679"/>
    </source>
</evidence>
<sequence>MTDTQAGPLRSFAGFLRRERTALTEKWMNAVFGDAGLVEADKLTYDQLADHLPEILDGICTALEAQDLEQPEPAIERDARTHGKVRWQQGYRIDELVHELDLFRQVLADAAETFAETNDSFTRRHERRARRLIDEALGVVAVTSIREVVTERDRKIDNYTGSLERANHELTLKQRLVSDLYESRMQITRSVVHDLRNFLNAFSIALQLISRAPSKTEAGLALATRQAADMKQLVDDMVEYSVVLGDSAPLAVDPFDLRELFDELVTTCRPAIEAKGLRLSTVFDAGVTMVLSNRIKVKQVALNLLSNATKYTNAGEIELAMGGHGEGGWYLRVADTGVGIAQSDRERVFDEFERAAGDDIPAWALGWLSSRNFAGFLTAGSASRPAKVTAPPLKSASPSNPKRLRIRAFAHADCDHFDMTRNDLQTGSAAPFRSRACSLFPGAGPIDRCVVNGRVSTG</sequence>
<keyword evidence="4 8" id="KW-0418">Kinase</keyword>
<dbReference type="Pfam" id="PF02518">
    <property type="entry name" value="HATPase_c"/>
    <property type="match status" value="1"/>
</dbReference>
<evidence type="ECO:0000313" key="7">
    <source>
        <dbReference type="EMBL" id="ABE30345.1"/>
    </source>
</evidence>